<accession>A0ABR3XF11</accession>
<protein>
    <submittedName>
        <fullName evidence="1">Uncharacterized protein</fullName>
    </submittedName>
</protein>
<proteinExistence type="predicted"/>
<name>A0ABR3XF11_9PEZI</name>
<dbReference type="Proteomes" id="UP001586593">
    <property type="component" value="Unassembled WGS sequence"/>
</dbReference>
<keyword evidence="2" id="KW-1185">Reference proteome</keyword>
<reference evidence="1 2" key="1">
    <citation type="journal article" date="2024" name="Commun. Biol.">
        <title>Comparative genomic analysis of thermophilic fungi reveals convergent evolutionary adaptations and gene losses.</title>
        <authorList>
            <person name="Steindorff A.S."/>
            <person name="Aguilar-Pontes M.V."/>
            <person name="Robinson A.J."/>
            <person name="Andreopoulos B."/>
            <person name="LaButti K."/>
            <person name="Kuo A."/>
            <person name="Mondo S."/>
            <person name="Riley R."/>
            <person name="Otillar R."/>
            <person name="Haridas S."/>
            <person name="Lipzen A."/>
            <person name="Grimwood J."/>
            <person name="Schmutz J."/>
            <person name="Clum A."/>
            <person name="Reid I.D."/>
            <person name="Moisan M.C."/>
            <person name="Butler G."/>
            <person name="Nguyen T.T.M."/>
            <person name="Dewar K."/>
            <person name="Conant G."/>
            <person name="Drula E."/>
            <person name="Henrissat B."/>
            <person name="Hansel C."/>
            <person name="Singer S."/>
            <person name="Hutchinson M.I."/>
            <person name="de Vries R.P."/>
            <person name="Natvig D.O."/>
            <person name="Powell A.J."/>
            <person name="Tsang A."/>
            <person name="Grigoriev I.V."/>
        </authorList>
    </citation>
    <scope>NUCLEOTIDE SEQUENCE [LARGE SCALE GENOMIC DNA]</scope>
    <source>
        <strain evidence="1 2">ATCC 24622</strain>
    </source>
</reference>
<evidence type="ECO:0000313" key="1">
    <source>
        <dbReference type="EMBL" id="KAL1874370.1"/>
    </source>
</evidence>
<sequence>MAAAKCFMSNLDESTSSEYEEHTLLLVECGCTSSHEGTGSSFHSWHQIPPIRYFTFRYESGLCHRDLALEVPSTYHVIFLAPPFPFYHAAEDSLQELPSSEAPPSFRSSIFVRSGRSFSSSLVQLPFLLAVARSICARFLS</sequence>
<comment type="caution">
    <text evidence="1">The sequence shown here is derived from an EMBL/GenBank/DDBJ whole genome shotgun (WGS) entry which is preliminary data.</text>
</comment>
<gene>
    <name evidence="1" type="ORF">VTK73DRAFT_396</name>
</gene>
<organism evidence="1 2">
    <name type="scientific">Phialemonium thermophilum</name>
    <dbReference type="NCBI Taxonomy" id="223376"/>
    <lineage>
        <taxon>Eukaryota</taxon>
        <taxon>Fungi</taxon>
        <taxon>Dikarya</taxon>
        <taxon>Ascomycota</taxon>
        <taxon>Pezizomycotina</taxon>
        <taxon>Sordariomycetes</taxon>
        <taxon>Sordariomycetidae</taxon>
        <taxon>Cephalothecales</taxon>
        <taxon>Cephalothecaceae</taxon>
        <taxon>Phialemonium</taxon>
    </lineage>
</organism>
<dbReference type="EMBL" id="JAZHXJ010000107">
    <property type="protein sequence ID" value="KAL1874370.1"/>
    <property type="molecule type" value="Genomic_DNA"/>
</dbReference>
<evidence type="ECO:0000313" key="2">
    <source>
        <dbReference type="Proteomes" id="UP001586593"/>
    </source>
</evidence>